<feature type="repeat" description="ANK" evidence="6">
    <location>
        <begin position="1635"/>
        <end position="1667"/>
    </location>
</feature>
<feature type="compositionally biased region" description="Basic and acidic residues" evidence="8">
    <location>
        <begin position="12"/>
        <end position="23"/>
    </location>
</feature>
<dbReference type="SMART" id="SM00291">
    <property type="entry name" value="ZnF_ZZ"/>
    <property type="match status" value="1"/>
</dbReference>
<dbReference type="Gene3D" id="3.30.60.90">
    <property type="match status" value="1"/>
</dbReference>
<feature type="compositionally biased region" description="Acidic residues" evidence="8">
    <location>
        <begin position="27"/>
        <end position="37"/>
    </location>
</feature>
<dbReference type="InterPro" id="IPR002110">
    <property type="entry name" value="Ankyrin_rpt"/>
</dbReference>
<feature type="repeat" description="ANK" evidence="6">
    <location>
        <begin position="1178"/>
        <end position="1210"/>
    </location>
</feature>
<evidence type="ECO:0000313" key="10">
    <source>
        <dbReference type="EMBL" id="PON25493.1"/>
    </source>
</evidence>
<sequence length="1835" mass="206771">MADANLETLSNSEEHAINRRADSPETQTEDLFSENGDDPPSASDERRLGLDIVRPWGWSGSSYSDYDVVTVHGIRDDYKIAWTKEDGTWWVVSELFEDFSTREVDYSYEIGEEATIFQEDGIKLHAERLLTAYAKDRASLEETEVDRPIIWICHDIGGTIVKEIFLGTPHRFQSTQDLEEQIHNLLLLPGPDIRHAFLSKVRNLAFHVNKTNEDFLATKLLDRAAIINVFAQNWRESLRQRRAEGVDSIPEGHEHDDIPDPVTPFSRYTHFIGQSFEASGRRRVDFINHADLIRGDIWSDRWIQRISNKFNRNGCMIKVNYQLLQFQAHLLSQAPPTRSLDTKYDPLMPIPPILSWIYKQEPYLALSKAGVGPRLMHLYTNGISSVDIKECSRLFYVDYDSDHGHKNAEKSIIYFEFDQWDSRYNDISSMLFYFINTIMWRFWNKFYQEHMIQELNFLNDTCIWSLEDLYHVYSTLRFRTSHQITFFLCGFDQCPEDQRRWFLQRVLEEQDYSEAEYRLILSTSTRDGLAIENVPDAVRINVDDCPATVNLGDKVAKELETGLAGLLKRRLIYGEFRQQLELLLRKCETIPYLGHVILTWLENYPHGKPKSEIATRINELWPPTAENIVHVIISSLSPELRERAKNVFNWVKYALEPWSAESLAEALAVFYVPDQEPCFADRNTQDFIKEIAASFCGIIIVKGNDIKFSHPSFYLVPAIGVDGNDEERAATVNSTMAEICLRYLQYESVQDAITESCSQIMEDNELKTPLDAFVISHSRASMAGYAVRFWPRHYEASGALKPKQLGFKLFASKKARGCWETYLWLLSNPLTRPERGYISTLPIFARLGLEDLLDENIKSETGQSSFNKDCWFAISEAARMGRNNFVRKLLQHVSVDEEELQTALLAGAGQCDEDTMNLLLEKIPKLETFQWPKHLFHRASAVGLGSLLTLMLQSGYDINELGSFYKSSPATIAAWRSSASSLEVLLDSRYKADLSIRAMSDDTLFTLAVYRGNPRIVEMVLNAGADLADTNGPDGSEQTLTQIAVYNYRHKAADILVRARADFNSNEKDDIHRTAVKPPLIIAARLGTLECARILLTHGADPLITFADETALYVAVANNNIEIVRLLLEQEQKPDLGAHPPEEIMLLMRAIDGGNADLVSTLVEYGAEVEFVDPKAGAYTTPLSRACHGGNLDIVKFLVEKNADINYTGGVSESPLFAATYADNDEVVAYLLQDERIDVHWARSDGVNALMAAYTSPETVRKLLEKGVSVDHYSSWGTILHLAAPHWPKTMKVVLEHDPKPDLERVCGEDMELELDIGCTPLLIACQEQTPECVELLLNAGANAKFRNTKGVDAIDTLLQSNKYSKDTEQCLRLIISEPGQFDPDYVNAKGQTRLHEIKKRTPVAIIQLLVKAKVPLDRPDNDGYTPLAISVREGNTNAVRYLIDRGASVNIFSPSFGSILHLAVTKGFIGLVKLLIASGADCEAVDPKYGASLLYTALGINNISVLLNMVKYLVDEAKVPINKLGGELGYPIIRAADMIRTNHTTGIKMLKFLIRRKAQLNVTDRQGRRAVHLACISRHADGIESLVEAGAEVDVKDKFGRMLIHFAASSSSNNCVEYLLDAHKHTDINAADHDGWTPLLWAARSGDANTITRLIAENADVWVRGRAYGAGGEWSALKLMNFADRNTALKEELKPKERVRTNDEGEKEEWNDYLHESMAADKKYVACKSCLMDIIGLEWKCIECPDNFSLCFKCYSHRSDLHDSEHTFQEIEPVFAPGSASPSRRSTASPDGEQENSDDGGGNSAPDVGVDKNEELDAPESVFDLDDFDLDAEE</sequence>
<evidence type="ECO:0000313" key="11">
    <source>
        <dbReference type="Proteomes" id="UP000054821"/>
    </source>
</evidence>
<keyword evidence="2" id="KW-0677">Repeat</keyword>
<organism evidence="10 11">
    <name type="scientific">Trichoderma gamsii</name>
    <dbReference type="NCBI Taxonomy" id="398673"/>
    <lineage>
        <taxon>Eukaryota</taxon>
        <taxon>Fungi</taxon>
        <taxon>Dikarya</taxon>
        <taxon>Ascomycota</taxon>
        <taxon>Pezizomycotina</taxon>
        <taxon>Sordariomycetes</taxon>
        <taxon>Hypocreomycetidae</taxon>
        <taxon>Hypocreales</taxon>
        <taxon>Hypocreaceae</taxon>
        <taxon>Trichoderma</taxon>
    </lineage>
</organism>
<dbReference type="PANTHER" id="PTHR24198">
    <property type="entry name" value="ANKYRIN REPEAT AND PROTEIN KINASE DOMAIN-CONTAINING PROTEIN"/>
    <property type="match status" value="1"/>
</dbReference>
<dbReference type="STRING" id="398673.A0A2P4ZMJ6"/>
<feature type="compositionally biased region" description="Low complexity" evidence="8">
    <location>
        <begin position="1777"/>
        <end position="1791"/>
    </location>
</feature>
<dbReference type="Gene3D" id="1.25.40.20">
    <property type="entry name" value="Ankyrin repeat-containing domain"/>
    <property type="match status" value="3"/>
</dbReference>
<evidence type="ECO:0000256" key="2">
    <source>
        <dbReference type="ARBA" id="ARBA00022737"/>
    </source>
</evidence>
<dbReference type="PROSITE" id="PS50088">
    <property type="entry name" value="ANK_REPEAT"/>
    <property type="match status" value="6"/>
</dbReference>
<keyword evidence="5 6" id="KW-0040">ANK repeat</keyword>
<feature type="region of interest" description="Disordered" evidence="8">
    <location>
        <begin position="1"/>
        <end position="46"/>
    </location>
</feature>
<gene>
    <name evidence="10" type="ORF">TGAM01_v205787</name>
</gene>
<dbReference type="InterPro" id="IPR043145">
    <property type="entry name" value="Znf_ZZ_sf"/>
</dbReference>
<protein>
    <recommendedName>
        <fullName evidence="9">ZZ-type domain-containing protein</fullName>
    </recommendedName>
</protein>
<evidence type="ECO:0000256" key="8">
    <source>
        <dbReference type="SAM" id="MobiDB-lite"/>
    </source>
</evidence>
<reference evidence="10 11" key="1">
    <citation type="journal article" date="2016" name="Genome Announc.">
        <title>Draft Whole-Genome Sequence of Trichoderma gamsii T6085, a Promising Biocontrol Agent of Fusarium Head Blight on Wheat.</title>
        <authorList>
            <person name="Baroncelli R."/>
            <person name="Zapparata A."/>
            <person name="Piaggeschi G."/>
            <person name="Sarrocco S."/>
            <person name="Vannacci G."/>
        </authorList>
    </citation>
    <scope>NUCLEOTIDE SEQUENCE [LARGE SCALE GENOMIC DNA]</scope>
    <source>
        <strain evidence="10 11">T6085</strain>
    </source>
</reference>
<evidence type="ECO:0000256" key="3">
    <source>
        <dbReference type="ARBA" id="ARBA00022771"/>
    </source>
</evidence>
<feature type="repeat" description="ANK" evidence="6">
    <location>
        <begin position="1456"/>
        <end position="1488"/>
    </location>
</feature>
<evidence type="ECO:0000256" key="6">
    <source>
        <dbReference type="PROSITE-ProRule" id="PRU00023"/>
    </source>
</evidence>
<evidence type="ECO:0000256" key="1">
    <source>
        <dbReference type="ARBA" id="ARBA00022723"/>
    </source>
</evidence>
<feature type="region of interest" description="Disordered" evidence="8">
    <location>
        <begin position="1775"/>
        <end position="1835"/>
    </location>
</feature>
<dbReference type="PROSITE" id="PS00028">
    <property type="entry name" value="ZINC_FINGER_C2H2_1"/>
    <property type="match status" value="1"/>
</dbReference>
<evidence type="ECO:0000256" key="4">
    <source>
        <dbReference type="ARBA" id="ARBA00022833"/>
    </source>
</evidence>
<keyword evidence="11" id="KW-1185">Reference proteome</keyword>
<keyword evidence="4" id="KW-0862">Zinc</keyword>
<dbReference type="Pfam" id="PF12796">
    <property type="entry name" value="Ank_2"/>
    <property type="match status" value="5"/>
</dbReference>
<keyword evidence="1" id="KW-0479">Metal-binding</keyword>
<dbReference type="CDD" id="cd02249">
    <property type="entry name" value="ZZ"/>
    <property type="match status" value="1"/>
</dbReference>
<evidence type="ECO:0000259" key="9">
    <source>
        <dbReference type="PROSITE" id="PS50135"/>
    </source>
</evidence>
<proteinExistence type="predicted"/>
<dbReference type="InterPro" id="IPR036770">
    <property type="entry name" value="Ankyrin_rpt-contain_sf"/>
</dbReference>
<feature type="domain" description="ZZ-type" evidence="9">
    <location>
        <begin position="1723"/>
        <end position="1777"/>
    </location>
</feature>
<dbReference type="SMART" id="SM00248">
    <property type="entry name" value="ANK"/>
    <property type="match status" value="19"/>
</dbReference>
<feature type="compositionally biased region" description="Acidic residues" evidence="8">
    <location>
        <begin position="1817"/>
        <end position="1835"/>
    </location>
</feature>
<keyword evidence="3 7" id="KW-0863">Zinc-finger</keyword>
<feature type="repeat" description="ANK" evidence="6">
    <location>
        <begin position="1317"/>
        <end position="1349"/>
    </location>
</feature>
<dbReference type="GeneID" id="29981010"/>
<dbReference type="GO" id="GO:0008270">
    <property type="term" value="F:zinc ion binding"/>
    <property type="evidence" value="ECO:0007669"/>
    <property type="project" value="UniProtKB-KW"/>
</dbReference>
<name>A0A2P4ZMJ6_9HYPO</name>
<dbReference type="PANTHER" id="PTHR24198:SF165">
    <property type="entry name" value="ANKYRIN REPEAT-CONTAINING PROTEIN-RELATED"/>
    <property type="match status" value="1"/>
</dbReference>
<evidence type="ECO:0000256" key="5">
    <source>
        <dbReference type="ARBA" id="ARBA00023043"/>
    </source>
</evidence>
<dbReference type="PROSITE" id="PS50297">
    <property type="entry name" value="ANK_REP_REGION"/>
    <property type="match status" value="6"/>
</dbReference>
<accession>A0A2P4ZMJ6</accession>
<dbReference type="Proteomes" id="UP000054821">
    <property type="component" value="Unassembled WGS sequence"/>
</dbReference>
<dbReference type="SUPFAM" id="SSF57850">
    <property type="entry name" value="RING/U-box"/>
    <property type="match status" value="1"/>
</dbReference>
<feature type="repeat" description="ANK" evidence="6">
    <location>
        <begin position="1567"/>
        <end position="1599"/>
    </location>
</feature>
<evidence type="ECO:0000256" key="7">
    <source>
        <dbReference type="PROSITE-ProRule" id="PRU00228"/>
    </source>
</evidence>
<dbReference type="EMBL" id="JPDN02000018">
    <property type="protein sequence ID" value="PON25493.1"/>
    <property type="molecule type" value="Genomic_DNA"/>
</dbReference>
<feature type="repeat" description="ANK" evidence="6">
    <location>
        <begin position="1423"/>
        <end position="1455"/>
    </location>
</feature>
<dbReference type="SUPFAM" id="SSF48403">
    <property type="entry name" value="Ankyrin repeat"/>
    <property type="match status" value="3"/>
</dbReference>
<dbReference type="InterPro" id="IPR013087">
    <property type="entry name" value="Znf_C2H2_type"/>
</dbReference>
<comment type="caution">
    <text evidence="10">The sequence shown here is derived from an EMBL/GenBank/DDBJ whole genome shotgun (WGS) entry which is preliminary data.</text>
</comment>
<dbReference type="RefSeq" id="XP_024405573.1">
    <property type="nucleotide sequence ID" value="XM_024549715.1"/>
</dbReference>
<dbReference type="InterPro" id="IPR000433">
    <property type="entry name" value="Znf_ZZ"/>
</dbReference>
<dbReference type="PROSITE" id="PS50135">
    <property type="entry name" value="ZF_ZZ_2"/>
    <property type="match status" value="1"/>
</dbReference>